<evidence type="ECO:0000256" key="1">
    <source>
        <dbReference type="SAM" id="Phobius"/>
    </source>
</evidence>
<accession>A0A2P2N0V3</accession>
<feature type="transmembrane region" description="Helical" evidence="1">
    <location>
        <begin position="32"/>
        <end position="54"/>
    </location>
</feature>
<reference evidence="2" key="1">
    <citation type="submission" date="2018-02" db="EMBL/GenBank/DDBJ databases">
        <title>Rhizophora mucronata_Transcriptome.</title>
        <authorList>
            <person name="Meera S.P."/>
            <person name="Sreeshan A."/>
            <person name="Augustine A."/>
        </authorList>
    </citation>
    <scope>NUCLEOTIDE SEQUENCE</scope>
    <source>
        <tissue evidence="2">Leaf</tissue>
    </source>
</reference>
<dbReference type="AlphaFoldDB" id="A0A2P2N0V3"/>
<organism evidence="2">
    <name type="scientific">Rhizophora mucronata</name>
    <name type="common">Asiatic mangrove</name>
    <dbReference type="NCBI Taxonomy" id="61149"/>
    <lineage>
        <taxon>Eukaryota</taxon>
        <taxon>Viridiplantae</taxon>
        <taxon>Streptophyta</taxon>
        <taxon>Embryophyta</taxon>
        <taxon>Tracheophyta</taxon>
        <taxon>Spermatophyta</taxon>
        <taxon>Magnoliopsida</taxon>
        <taxon>eudicotyledons</taxon>
        <taxon>Gunneridae</taxon>
        <taxon>Pentapetalae</taxon>
        <taxon>rosids</taxon>
        <taxon>fabids</taxon>
        <taxon>Malpighiales</taxon>
        <taxon>Rhizophoraceae</taxon>
        <taxon>Rhizophora</taxon>
    </lineage>
</organism>
<name>A0A2P2N0V3_RHIMU</name>
<protein>
    <submittedName>
        <fullName evidence="2">Uncharacterized protein</fullName>
    </submittedName>
</protein>
<dbReference type="EMBL" id="GGEC01055638">
    <property type="protein sequence ID" value="MBX36122.1"/>
    <property type="molecule type" value="Transcribed_RNA"/>
</dbReference>
<proteinExistence type="predicted"/>
<keyword evidence="1" id="KW-0812">Transmembrane</keyword>
<evidence type="ECO:0000313" key="2">
    <source>
        <dbReference type="EMBL" id="MBX36122.1"/>
    </source>
</evidence>
<keyword evidence="1" id="KW-1133">Transmembrane helix</keyword>
<sequence>MNQAKAAFLSVSSSWLLKVVLCTFSYSYRQAALQLQLCLFHSWCGWICFLWILFNGTVTRGIAKLPVGIPIHLAAKY</sequence>
<keyword evidence="1" id="KW-0472">Membrane</keyword>